<evidence type="ECO:0000313" key="1">
    <source>
        <dbReference type="EMBL" id="GAB69381.1"/>
    </source>
</evidence>
<proteinExistence type="predicted"/>
<sequence>MLMSRNSQSIQAYRHEMKNFKDKIIDNELGYDQIKNLCKPFISYLSFDKVQNDTSGRRRLEYLNYSLNKELKK</sequence>
<organism evidence="1 2">
    <name type="scientific">Plasmodium cynomolgi (strain B)</name>
    <dbReference type="NCBI Taxonomy" id="1120755"/>
    <lineage>
        <taxon>Eukaryota</taxon>
        <taxon>Sar</taxon>
        <taxon>Alveolata</taxon>
        <taxon>Apicomplexa</taxon>
        <taxon>Aconoidasida</taxon>
        <taxon>Haemosporida</taxon>
        <taxon>Plasmodiidae</taxon>
        <taxon>Plasmodium</taxon>
        <taxon>Plasmodium (Plasmodium)</taxon>
    </lineage>
</organism>
<dbReference type="Proteomes" id="UP000006319">
    <property type="component" value="Unassembled WGS sequence"/>
</dbReference>
<gene>
    <name evidence="1" type="ORF">PCYB_001290</name>
</gene>
<name>K6UF29_PLACD</name>
<dbReference type="EMBL" id="DF157114">
    <property type="protein sequence ID" value="GAB69381.1"/>
    <property type="molecule type" value="Genomic_DNA"/>
</dbReference>
<protein>
    <submittedName>
        <fullName evidence="1">Uncharacterized protein</fullName>
    </submittedName>
</protein>
<dbReference type="KEGG" id="pcy:PCYB_001290"/>
<dbReference type="RefSeq" id="XP_004228324.1">
    <property type="nucleotide sequence ID" value="XM_004228276.1"/>
</dbReference>
<keyword evidence="2" id="KW-1185">Reference proteome</keyword>
<accession>K6UF29</accession>
<evidence type="ECO:0000313" key="2">
    <source>
        <dbReference type="Proteomes" id="UP000006319"/>
    </source>
</evidence>
<reference evidence="1 2" key="1">
    <citation type="journal article" date="2012" name="Nat. Genet.">
        <title>Plasmodium cynomolgi genome sequences provide insight into Plasmodium vivax and the monkey malaria clade.</title>
        <authorList>
            <person name="Tachibana S."/>
            <person name="Sullivan S.A."/>
            <person name="Kawai S."/>
            <person name="Nakamura S."/>
            <person name="Kim H.R."/>
            <person name="Goto N."/>
            <person name="Arisue N."/>
            <person name="Palacpac N.M.Q."/>
            <person name="Honma H."/>
            <person name="Yagi M."/>
            <person name="Tougan T."/>
            <person name="Katakai Y."/>
            <person name="Kaneko O."/>
            <person name="Mita T."/>
            <person name="Kita K."/>
            <person name="Yasutomi Y."/>
            <person name="Sutton P.L."/>
            <person name="Shakhbatyan R."/>
            <person name="Horii T."/>
            <person name="Yasunaga T."/>
            <person name="Barnwell J.W."/>
            <person name="Escalante A.A."/>
            <person name="Carlton J.M."/>
            <person name="Tanabe K."/>
        </authorList>
    </citation>
    <scope>NUCLEOTIDE SEQUENCE [LARGE SCALE GENOMIC DNA]</scope>
    <source>
        <strain evidence="1 2">B</strain>
    </source>
</reference>
<dbReference type="GeneID" id="14696648"/>
<dbReference type="VEuPathDB" id="PlasmoDB:PCYB_001290"/>
<dbReference type="AlphaFoldDB" id="K6UF29"/>